<reference evidence="3 4" key="1">
    <citation type="submission" date="2020-01" db="EMBL/GenBank/DDBJ databases">
        <title>Insect and environment-associated Actinomycetes.</title>
        <authorList>
            <person name="Currrie C."/>
            <person name="Chevrette M."/>
            <person name="Carlson C."/>
            <person name="Stubbendieck R."/>
            <person name="Wendt-Pienkowski E."/>
        </authorList>
    </citation>
    <scope>NUCLEOTIDE SEQUENCE [LARGE SCALE GENOMIC DNA]</scope>
    <source>
        <strain evidence="3 4">SID7739</strain>
    </source>
</reference>
<dbReference type="Pfam" id="PF13466">
    <property type="entry name" value="STAS_2"/>
    <property type="match status" value="1"/>
</dbReference>
<gene>
    <name evidence="3" type="ORF">G3I66_22920</name>
</gene>
<comment type="caution">
    <text evidence="3">The sequence shown here is derived from an EMBL/GenBank/DDBJ whole genome shotgun (WGS) entry which is preliminary data.</text>
</comment>
<accession>A0A6G3TGY2</accession>
<dbReference type="PROSITE" id="PS50801">
    <property type="entry name" value="STAS"/>
    <property type="match status" value="1"/>
</dbReference>
<dbReference type="EMBL" id="JAAGMQ010000680">
    <property type="protein sequence ID" value="NEC35999.1"/>
    <property type="molecule type" value="Genomic_DNA"/>
</dbReference>
<feature type="compositionally biased region" description="Basic and acidic residues" evidence="1">
    <location>
        <begin position="113"/>
        <end position="122"/>
    </location>
</feature>
<dbReference type="Proteomes" id="UP000475666">
    <property type="component" value="Unassembled WGS sequence"/>
</dbReference>
<sequence>MTTHYDDSFGLTTTWDDNGNARIRITGDLDWDTAEELTRTAADCLRTEPAPRRLRLDCEHLTLCDSLGLASLLMIHRHATEVGTRLHLTNRPAALQRLFETTGTSHVFGDAASDAHDTDRGNGGEQGHAAAARAPRPPAQP</sequence>
<protein>
    <submittedName>
        <fullName evidence="3">STAS domain-containing protein</fullName>
    </submittedName>
</protein>
<feature type="domain" description="STAS" evidence="2">
    <location>
        <begin position="23"/>
        <end position="103"/>
    </location>
</feature>
<dbReference type="RefSeq" id="WP_109030636.1">
    <property type="nucleotide sequence ID" value="NZ_BEWD01000004.1"/>
</dbReference>
<name>A0A6G3TGY2_9ACTN</name>
<dbReference type="AlphaFoldDB" id="A0A6G3TGY2"/>
<dbReference type="InterPro" id="IPR036513">
    <property type="entry name" value="STAS_dom_sf"/>
</dbReference>
<organism evidence="3 4">
    <name type="scientific">Streptomyces rubrogriseus</name>
    <dbReference type="NCBI Taxonomy" id="194673"/>
    <lineage>
        <taxon>Bacteria</taxon>
        <taxon>Bacillati</taxon>
        <taxon>Actinomycetota</taxon>
        <taxon>Actinomycetes</taxon>
        <taxon>Kitasatosporales</taxon>
        <taxon>Streptomycetaceae</taxon>
        <taxon>Streptomyces</taxon>
        <taxon>Streptomyces violaceoruber group</taxon>
    </lineage>
</organism>
<dbReference type="InterPro" id="IPR002645">
    <property type="entry name" value="STAS_dom"/>
</dbReference>
<dbReference type="GeneID" id="96652451"/>
<evidence type="ECO:0000313" key="4">
    <source>
        <dbReference type="Proteomes" id="UP000475666"/>
    </source>
</evidence>
<proteinExistence type="predicted"/>
<dbReference type="Gene3D" id="3.30.750.24">
    <property type="entry name" value="STAS domain"/>
    <property type="match status" value="1"/>
</dbReference>
<evidence type="ECO:0000256" key="1">
    <source>
        <dbReference type="SAM" id="MobiDB-lite"/>
    </source>
</evidence>
<dbReference type="SUPFAM" id="SSF52091">
    <property type="entry name" value="SpoIIaa-like"/>
    <property type="match status" value="1"/>
</dbReference>
<evidence type="ECO:0000313" key="3">
    <source>
        <dbReference type="EMBL" id="NEC35999.1"/>
    </source>
</evidence>
<evidence type="ECO:0000259" key="2">
    <source>
        <dbReference type="PROSITE" id="PS50801"/>
    </source>
</evidence>
<feature type="region of interest" description="Disordered" evidence="1">
    <location>
        <begin position="109"/>
        <end position="141"/>
    </location>
</feature>
<dbReference type="CDD" id="cd07043">
    <property type="entry name" value="STAS_anti-anti-sigma_factors"/>
    <property type="match status" value="1"/>
</dbReference>
<dbReference type="InterPro" id="IPR058548">
    <property type="entry name" value="MlaB-like_STAS"/>
</dbReference>